<dbReference type="RefSeq" id="WP_158913600.1">
    <property type="nucleotide sequence ID" value="NZ_JAAGMZ010000200.1"/>
</dbReference>
<feature type="transmembrane region" description="Helical" evidence="1">
    <location>
        <begin position="30"/>
        <end position="48"/>
    </location>
</feature>
<keyword evidence="3" id="KW-1185">Reference proteome</keyword>
<proteinExistence type="predicted"/>
<keyword evidence="1" id="KW-0472">Membrane</keyword>
<dbReference type="EMBL" id="JBIENY010000531">
    <property type="protein sequence ID" value="MFG6301219.1"/>
    <property type="molecule type" value="Genomic_DNA"/>
</dbReference>
<keyword evidence="1" id="KW-0812">Transmembrane</keyword>
<protein>
    <submittedName>
        <fullName evidence="2">Uncharacterized protein</fullName>
    </submittedName>
</protein>
<sequence>MHSPTRRSWPYAVTAIVVLAFESGWEPAEIRSLAAVLLVLVAVIYAASRDHD</sequence>
<comment type="caution">
    <text evidence="2">The sequence shown here is derived from an EMBL/GenBank/DDBJ whole genome shotgun (WGS) entry which is preliminary data.</text>
</comment>
<dbReference type="Proteomes" id="UP001605990">
    <property type="component" value="Unassembled WGS sequence"/>
</dbReference>
<reference evidence="2 3" key="1">
    <citation type="submission" date="2024-10" db="EMBL/GenBank/DDBJ databases">
        <title>Draft genome assembly of a novel steroid transforming actinomycete isolated from African clawed frog Xenopus laevis.</title>
        <authorList>
            <person name="Bragin E."/>
            <person name="Kollerov V."/>
            <person name="Donova M.V."/>
        </authorList>
    </citation>
    <scope>NUCLEOTIDE SEQUENCE [LARGE SCALE GENOMIC DNA]</scope>
    <source>
        <strain evidence="2 3">MTOC-St3</strain>
    </source>
</reference>
<evidence type="ECO:0000313" key="3">
    <source>
        <dbReference type="Proteomes" id="UP001605990"/>
    </source>
</evidence>
<gene>
    <name evidence="2" type="ORF">ACGU38_38425</name>
</gene>
<evidence type="ECO:0000313" key="2">
    <source>
        <dbReference type="EMBL" id="MFG6301219.1"/>
    </source>
</evidence>
<organism evidence="2 3">
    <name type="scientific">Streptomyces rochei</name>
    <name type="common">Streptomyces parvullus</name>
    <dbReference type="NCBI Taxonomy" id="1928"/>
    <lineage>
        <taxon>Bacteria</taxon>
        <taxon>Bacillati</taxon>
        <taxon>Actinomycetota</taxon>
        <taxon>Actinomycetes</taxon>
        <taxon>Kitasatosporales</taxon>
        <taxon>Streptomycetaceae</taxon>
        <taxon>Streptomyces</taxon>
        <taxon>Streptomyces rochei group</taxon>
    </lineage>
</organism>
<keyword evidence="1" id="KW-1133">Transmembrane helix</keyword>
<accession>A0ABW7EDG9</accession>
<name>A0ABW7EDG9_STRRO</name>
<evidence type="ECO:0000256" key="1">
    <source>
        <dbReference type="SAM" id="Phobius"/>
    </source>
</evidence>